<dbReference type="AlphaFoldDB" id="A0A8T0XEQ1"/>
<reference evidence="2" key="1">
    <citation type="submission" date="2020-05" db="EMBL/GenBank/DDBJ databases">
        <title>WGS assembly of Panicum virgatum.</title>
        <authorList>
            <person name="Lovell J.T."/>
            <person name="Jenkins J."/>
            <person name="Shu S."/>
            <person name="Juenger T.E."/>
            <person name="Schmutz J."/>
        </authorList>
    </citation>
    <scope>NUCLEOTIDE SEQUENCE</scope>
    <source>
        <strain evidence="2">AP13</strain>
    </source>
</reference>
<feature type="region of interest" description="Disordered" evidence="1">
    <location>
        <begin position="93"/>
        <end position="117"/>
    </location>
</feature>
<evidence type="ECO:0000256" key="1">
    <source>
        <dbReference type="SAM" id="MobiDB-lite"/>
    </source>
</evidence>
<keyword evidence="3" id="KW-1185">Reference proteome</keyword>
<gene>
    <name evidence="2" type="ORF">PVAP13_1KG041077</name>
</gene>
<dbReference type="Proteomes" id="UP000823388">
    <property type="component" value="Chromosome 1K"/>
</dbReference>
<protein>
    <submittedName>
        <fullName evidence="2">Uncharacterized protein</fullName>
    </submittedName>
</protein>
<dbReference type="EMBL" id="CM029037">
    <property type="protein sequence ID" value="KAG2655854.1"/>
    <property type="molecule type" value="Genomic_DNA"/>
</dbReference>
<accession>A0A8T0XEQ1</accession>
<comment type="caution">
    <text evidence="2">The sequence shown here is derived from an EMBL/GenBank/DDBJ whole genome shotgun (WGS) entry which is preliminary data.</text>
</comment>
<evidence type="ECO:0000313" key="2">
    <source>
        <dbReference type="EMBL" id="KAG2655854.1"/>
    </source>
</evidence>
<organism evidence="2 3">
    <name type="scientific">Panicum virgatum</name>
    <name type="common">Blackwell switchgrass</name>
    <dbReference type="NCBI Taxonomy" id="38727"/>
    <lineage>
        <taxon>Eukaryota</taxon>
        <taxon>Viridiplantae</taxon>
        <taxon>Streptophyta</taxon>
        <taxon>Embryophyta</taxon>
        <taxon>Tracheophyta</taxon>
        <taxon>Spermatophyta</taxon>
        <taxon>Magnoliopsida</taxon>
        <taxon>Liliopsida</taxon>
        <taxon>Poales</taxon>
        <taxon>Poaceae</taxon>
        <taxon>PACMAD clade</taxon>
        <taxon>Panicoideae</taxon>
        <taxon>Panicodae</taxon>
        <taxon>Paniceae</taxon>
        <taxon>Panicinae</taxon>
        <taxon>Panicum</taxon>
        <taxon>Panicum sect. Hiantes</taxon>
    </lineage>
</organism>
<evidence type="ECO:0000313" key="3">
    <source>
        <dbReference type="Proteomes" id="UP000823388"/>
    </source>
</evidence>
<name>A0A8T0XEQ1_PANVG</name>
<proteinExistence type="predicted"/>
<sequence>MHVMCWQVFYLDNIDVGPYNLPHNVFPRISVFDNDRMRVMIQRSVICGGSDDICAFAMPRVAESVCYQRRRVERSMSRGEALTPKCRTARRAYSTPAEQTAPASGDPDGCAHAGTSRFRSSTPQVADIGKFLNPGGLFEYLKIKYPNIIGSGVVNLLKRHNANCVRHYVEHQRQLIKENILLAEGLIEMIGQECIASSEKGQGVSRLKTPPGIGTRRCSSEGFMGHRLEVDDSEGTRRAIAESLRGHRLEFSDSEGMIDLKPGDIFVFR</sequence>